<dbReference type="Pfam" id="PF05795">
    <property type="entry name" value="Plasmodium_Vir"/>
    <property type="match status" value="1"/>
</dbReference>
<sequence length="430" mass="50179">MVDLIEADLEAVIKTLPSHSFYESFDNDVNDSKYSSECDKLKTNNNGIKNLCLKFLRNLEDLWGKENDAETYANNHRYLTFWIYEKLYNMFGSSGYMHGIHFTEVLHIGNKYYKSLGNDLYLNGYEYDLNRMREMKYLHDYFKNYEKIIKCKTSQEVECKQYHKYVSYIKEVYEKHYRDCCFLYNCIDEYFECDSKYNPTTVLSVLRGNAVISHDGKEYGQIVKDGQRSNVDISSLQTKMNIAYLKCFSSYNEKENEIETGSKFAHCVYVDPKHAIPSKKELVVYTKYGKKYNPEVPIKVVWTLPDVSFNQNEISQDAQKVVSHKVAAENDVEAASISDIPVLWGGGTNLLKDKKFRTSVATALAVFAMILFHLYYKYTPFGNWISRGGSRKKKNNYPSYEHPREDLLDSHPEPMLQNVNRKRIPLAYQA</sequence>
<feature type="region of interest" description="Disordered" evidence="1">
    <location>
        <begin position="392"/>
        <end position="414"/>
    </location>
</feature>
<dbReference type="Proteomes" id="UP000196402">
    <property type="component" value="Chromosome 12"/>
</dbReference>
<dbReference type="VEuPathDB" id="PlasmoDB:PVPAM_120077000"/>
<name>A0A1G4H2L0_PLAVI</name>
<dbReference type="VEuPathDB" id="PlasmoDB:PVX_104190"/>
<dbReference type="VEuPathDB" id="PlasmoDB:PVW1_120086900"/>
<gene>
    <name evidence="3" type="ORF">PVT01_120076300</name>
</gene>
<evidence type="ECO:0000313" key="4">
    <source>
        <dbReference type="Proteomes" id="UP000196402"/>
    </source>
</evidence>
<protein>
    <submittedName>
        <fullName evidence="3">VIR protein</fullName>
    </submittedName>
</protein>
<dbReference type="InterPro" id="IPR008780">
    <property type="entry name" value="Plasmodium_Vir"/>
</dbReference>
<accession>A0A1G4H2L0</accession>
<evidence type="ECO:0000256" key="2">
    <source>
        <dbReference type="SAM" id="Phobius"/>
    </source>
</evidence>
<evidence type="ECO:0000256" key="1">
    <source>
        <dbReference type="SAM" id="MobiDB-lite"/>
    </source>
</evidence>
<feature type="compositionally biased region" description="Basic and acidic residues" evidence="1">
    <location>
        <begin position="401"/>
        <end position="412"/>
    </location>
</feature>
<reference evidence="3 4" key="1">
    <citation type="submission" date="2016-07" db="EMBL/GenBank/DDBJ databases">
        <authorList>
            <consortium name="Pathogen Informatics"/>
        </authorList>
    </citation>
    <scope>NUCLEOTIDE SEQUENCE [LARGE SCALE GENOMIC DNA]</scope>
</reference>
<organism evidence="3 4">
    <name type="scientific">Plasmodium vivax</name>
    <name type="common">malaria parasite P. vivax</name>
    <dbReference type="NCBI Taxonomy" id="5855"/>
    <lineage>
        <taxon>Eukaryota</taxon>
        <taxon>Sar</taxon>
        <taxon>Alveolata</taxon>
        <taxon>Apicomplexa</taxon>
        <taxon>Aconoidasida</taxon>
        <taxon>Haemosporida</taxon>
        <taxon>Plasmodiidae</taxon>
        <taxon>Plasmodium</taxon>
        <taxon>Plasmodium (Plasmodium)</taxon>
    </lineage>
</organism>
<keyword evidence="2" id="KW-0812">Transmembrane</keyword>
<feature type="transmembrane region" description="Helical" evidence="2">
    <location>
        <begin position="358"/>
        <end position="376"/>
    </location>
</feature>
<keyword evidence="2" id="KW-1133">Transmembrane helix</keyword>
<dbReference type="EMBL" id="LT615250">
    <property type="protein sequence ID" value="SCO69098.1"/>
    <property type="molecule type" value="Genomic_DNA"/>
</dbReference>
<dbReference type="AlphaFoldDB" id="A0A1G4H2L0"/>
<evidence type="ECO:0000313" key="3">
    <source>
        <dbReference type="EMBL" id="SCO69098.1"/>
    </source>
</evidence>
<keyword evidence="2" id="KW-0472">Membrane</keyword>
<proteinExistence type="predicted"/>
<dbReference type="VEuPathDB" id="PlasmoDB:PVP01_1271900"/>